<keyword evidence="4" id="KW-0812">Transmembrane</keyword>
<dbReference type="SMART" id="SM00304">
    <property type="entry name" value="HAMP"/>
    <property type="match status" value="1"/>
</dbReference>
<dbReference type="PROSITE" id="PS50885">
    <property type="entry name" value="HAMP"/>
    <property type="match status" value="1"/>
</dbReference>
<evidence type="ECO:0000313" key="8">
    <source>
        <dbReference type="Proteomes" id="UP000584642"/>
    </source>
</evidence>
<evidence type="ECO:0000256" key="3">
    <source>
        <dbReference type="PROSITE-ProRule" id="PRU00284"/>
    </source>
</evidence>
<dbReference type="CDD" id="cd06225">
    <property type="entry name" value="HAMP"/>
    <property type="match status" value="1"/>
</dbReference>
<protein>
    <submittedName>
        <fullName evidence="7">Methyl-accepting chemotaxis protein</fullName>
    </submittedName>
</protein>
<dbReference type="SUPFAM" id="SSF158472">
    <property type="entry name" value="HAMP domain-like"/>
    <property type="match status" value="1"/>
</dbReference>
<dbReference type="Pfam" id="PF00015">
    <property type="entry name" value="MCPsignal"/>
    <property type="match status" value="1"/>
</dbReference>
<accession>A0ABX2TIW3</accession>
<dbReference type="InterPro" id="IPR004089">
    <property type="entry name" value="MCPsignal_dom"/>
</dbReference>
<dbReference type="Pfam" id="PF00672">
    <property type="entry name" value="HAMP"/>
    <property type="match status" value="1"/>
</dbReference>
<dbReference type="PROSITE" id="PS50111">
    <property type="entry name" value="CHEMOTAXIS_TRANSDUC_2"/>
    <property type="match status" value="1"/>
</dbReference>
<proteinExistence type="inferred from homology"/>
<keyword evidence="8" id="KW-1185">Reference proteome</keyword>
<evidence type="ECO:0000256" key="2">
    <source>
        <dbReference type="ARBA" id="ARBA00029447"/>
    </source>
</evidence>
<dbReference type="InterPro" id="IPR003660">
    <property type="entry name" value="HAMP_dom"/>
</dbReference>
<name>A0ABX2TIW3_9PROT</name>
<reference evidence="7 8" key="1">
    <citation type="submission" date="2020-05" db="EMBL/GenBank/DDBJ databases">
        <title>Azospirillum oleiclasticum sp. nov, a nitrogen-fixing and heavy crude oil-emulsifying bacterium isolated from the crude oil of Yumen Oilfield.</title>
        <authorList>
            <person name="Wu D."/>
            <person name="Cai M."/>
            <person name="Zhang X."/>
        </authorList>
    </citation>
    <scope>NUCLEOTIDE SEQUENCE [LARGE SCALE GENOMIC DNA]</scope>
    <source>
        <strain evidence="7 8">ROY-1-1-2</strain>
    </source>
</reference>
<dbReference type="PANTHER" id="PTHR43531:SF11">
    <property type="entry name" value="METHYL-ACCEPTING CHEMOTAXIS PROTEIN 3"/>
    <property type="match status" value="1"/>
</dbReference>
<dbReference type="InterPro" id="IPR051310">
    <property type="entry name" value="MCP_chemotaxis"/>
</dbReference>
<comment type="similarity">
    <text evidence="2">Belongs to the methyl-accepting chemotaxis (MCP) protein family.</text>
</comment>
<dbReference type="EMBL" id="JABFDB010000037">
    <property type="protein sequence ID" value="NYZ24193.1"/>
    <property type="molecule type" value="Genomic_DNA"/>
</dbReference>
<dbReference type="Proteomes" id="UP000584642">
    <property type="component" value="Unassembled WGS sequence"/>
</dbReference>
<organism evidence="7 8">
    <name type="scientific">Azospirillum oleiclasticum</name>
    <dbReference type="NCBI Taxonomy" id="2735135"/>
    <lineage>
        <taxon>Bacteria</taxon>
        <taxon>Pseudomonadati</taxon>
        <taxon>Pseudomonadota</taxon>
        <taxon>Alphaproteobacteria</taxon>
        <taxon>Rhodospirillales</taxon>
        <taxon>Azospirillaceae</taxon>
        <taxon>Azospirillum</taxon>
    </lineage>
</organism>
<comment type="caution">
    <text evidence="7">The sequence shown here is derived from an EMBL/GenBank/DDBJ whole genome shotgun (WGS) entry which is preliminary data.</text>
</comment>
<keyword evidence="1" id="KW-0145">Chemotaxis</keyword>
<feature type="domain" description="HAMP" evidence="6">
    <location>
        <begin position="298"/>
        <end position="351"/>
    </location>
</feature>
<dbReference type="Gene3D" id="1.10.287.950">
    <property type="entry name" value="Methyl-accepting chemotaxis protein"/>
    <property type="match status" value="1"/>
</dbReference>
<dbReference type="SUPFAM" id="SSF58104">
    <property type="entry name" value="Methyl-accepting chemotaxis protein (MCP) signaling domain"/>
    <property type="match status" value="1"/>
</dbReference>
<feature type="transmembrane region" description="Helical" evidence="4">
    <location>
        <begin position="277"/>
        <end position="296"/>
    </location>
</feature>
<keyword evidence="4" id="KW-0472">Membrane</keyword>
<evidence type="ECO:0000313" key="7">
    <source>
        <dbReference type="EMBL" id="NYZ24193.1"/>
    </source>
</evidence>
<gene>
    <name evidence="7" type="ORF">HND93_31190</name>
</gene>
<keyword evidence="4" id="KW-1133">Transmembrane helix</keyword>
<evidence type="ECO:0000256" key="1">
    <source>
        <dbReference type="ARBA" id="ARBA00022500"/>
    </source>
</evidence>
<evidence type="ECO:0000256" key="4">
    <source>
        <dbReference type="SAM" id="Phobius"/>
    </source>
</evidence>
<evidence type="ECO:0000259" key="5">
    <source>
        <dbReference type="PROSITE" id="PS50111"/>
    </source>
</evidence>
<dbReference type="PANTHER" id="PTHR43531">
    <property type="entry name" value="PROTEIN ICFG"/>
    <property type="match status" value="1"/>
</dbReference>
<dbReference type="RefSeq" id="WP_180285970.1">
    <property type="nucleotide sequence ID" value="NZ_JABFDB010000037.1"/>
</dbReference>
<sequence>MLRRLSIATRLALAASLFLAPVGYGLWIQNDATARTIALARLELTGAEYLRGIEAVQSAMARTAALREPVDSTALSHRLMELRERYGALLETEALSLEAEALVRSKDLTPTKSDSRRALRRLAQQVAGRSSIILDAETASYALGDIFAIRLNDLRDLFVELRRIDRNATGDDEGRRVDGALLNGRIEILLEAVDDAMATATGPNGAPWLKATLDETFVPFSLMMGHATAMVETGTGDAALVRGTFDSIDRFGASANARFVELLEGRITRLQDERLRVFAIGGLLSLVAFAAVVALVRAGVIGPLRRMTDALGRLADGDTTVAVPTTRFDDEVAALGAAMLRFKRALEESGALSRTVVDSTVQVSVATREAAAAVGQVSDGALGQMASLDRLRQSFLDTQEAMRAVVAVTHTGQDHSRSSALRLEEGLNDMAAMTAAVREIADLSTEINRVTAAIGKLATHSNILSLNASIEASRAGEHGRGFSVVAGAVGSLAQQTLALAQEIAALAQRSHERIARGLDMAAAVGRRMEQVSASIAETDRLSQTIVDEVARQRHTMDGIETALTDLAVISHTNASAAEQIAATMSSLAALTEVTRERAEAVAGGPAGSPDPA</sequence>
<dbReference type="SMART" id="SM00283">
    <property type="entry name" value="MA"/>
    <property type="match status" value="1"/>
</dbReference>
<keyword evidence="3" id="KW-0807">Transducer</keyword>
<feature type="domain" description="Methyl-accepting transducer" evidence="5">
    <location>
        <begin position="359"/>
        <end position="588"/>
    </location>
</feature>
<evidence type="ECO:0000259" key="6">
    <source>
        <dbReference type="PROSITE" id="PS50885"/>
    </source>
</evidence>